<accession>A0ABS3CJS7</accession>
<dbReference type="Pfam" id="PF19077">
    <property type="entry name" value="Big_13"/>
    <property type="match status" value="1"/>
</dbReference>
<proteinExistence type="predicted"/>
<dbReference type="Pfam" id="PF13585">
    <property type="entry name" value="CHU_C"/>
    <property type="match status" value="1"/>
</dbReference>
<feature type="domain" description="MBG" evidence="7">
    <location>
        <begin position="2263"/>
        <end position="2336"/>
    </location>
</feature>
<evidence type="ECO:0000256" key="2">
    <source>
        <dbReference type="ARBA" id="ARBA00022737"/>
    </source>
</evidence>
<dbReference type="InterPro" id="IPR038081">
    <property type="entry name" value="CalX-like_sf"/>
</dbReference>
<dbReference type="EMBL" id="JAFKCU010000003">
    <property type="protein sequence ID" value="MBN7816490.1"/>
    <property type="molecule type" value="Genomic_DNA"/>
</dbReference>
<feature type="compositionally biased region" description="Acidic residues" evidence="4">
    <location>
        <begin position="2563"/>
        <end position="2603"/>
    </location>
</feature>
<keyword evidence="1 5" id="KW-0732">Signal</keyword>
<dbReference type="InterPro" id="IPR013783">
    <property type="entry name" value="Ig-like_fold"/>
</dbReference>
<evidence type="ECO:0000313" key="10">
    <source>
        <dbReference type="Proteomes" id="UP000664480"/>
    </source>
</evidence>
<dbReference type="InterPro" id="IPR026341">
    <property type="entry name" value="T9SS_type_B"/>
</dbReference>
<protein>
    <submittedName>
        <fullName evidence="9">Gliding motility-associated C-terminal domain-containing protein</fullName>
    </submittedName>
</protein>
<feature type="region of interest" description="Disordered" evidence="4">
    <location>
        <begin position="1744"/>
        <end position="1790"/>
    </location>
</feature>
<sequence>MKTFTARFLLLFPFLIGIHIFSQAQTTVTFDEITGSTANSLNGTNTYDNSGVRFQIFSGSNNNAYVSSFDRGFNDTRALDDTNLTVGGVTGWKIRKVDGSAFQFISIWLQEGCGCSSDTGTLKAYKNNVQVGSTVNVTFNSRSTGDKSFVANPDFYDVDEIRIEGIDLYVLIDNFTFGSPYTPVDGDPPVVSSIALVGTPLTTATTVDYTVTFSKNAKNVTSDDFELTTVGTIGTVGAVSGSGTTYTVTVNGIDGEGTIRLDLKSGTDIANDDDITGTPAFTLGQIHNVGECFVETFETETDEATTFSGNGLDFTLGTGFKIEKRLGFGAGPSNGYIANNFTAGTFSLSSGTEFTMKTIDLFLSDMSNGNNPTGTGTLVITGKKGGIDQYTIIKTSGFPTNTAVNNGFFTLDFATDGAANYRDTNVDELVFTISGGFIELAIDNMNFCEAAPDVDTDAPTVNSILKVGNPISTAATVDFQVTFDENANNVTTDDFELIRTGTATGAITSISGSGSLYTLSVTGITGEGSIQVKLLAGTDIADDLNNTPPFEYVNGEIHLVGACYIENFETFLDGITSFTSNGVDFTLGGNWAVNVRNGFGINSSDVFVENTGAGTYTISNNIPVTFSQIAFFLSSEAGSSPNPTDDGTLTIRGIKDGGTVYTITKSTGFPTDFSSNNGFFYVDFSSEGGSDNSGTFVDGLEIEIGGSFSYMAVDNLQFCKDFDAPTGYTVTIDQDPITAANAGNVSFTFGGGEIGATYDYEFTSDGGGTPVVGSGTLVTAIDQITGIDLSGLGAGTVTLTATLTDPSGNKGAEVTDTSTKLINNSPTANAPTAPTVSEDVTVSLADDIQVADVDGDDQTVTFNITGGTVTMGTTGISFGGSGNGSSNFTASGTLAAINTALDAATFTPTPNLFGTNAGTISFISNDGSDDSNVASVTFNIQPVNDDPTFTGLPASITVLEDASGSSLNGALSNGTFSDIDAGSSEVVLFVTTSSGTFSLANPGGIPVTLAGNATPTISITGSQAAIEAYISINSNIIYNPAPNVAGVNAALVTLEANDNGNTGTGGGTRVEIGSFNINITPVNDDPTFVGLPTDISVQNGVASNLDLSSATFGDVDSGSGNVTLGFLVSGGTLSATSTADVAVSFPIPGAMSLVGTAAAIEAFLNTPSNIKYTNAPGAFGDNAATLSVSANDNGNTGTGGGVPVNFGTINIDVVTPIPSVTLSSVTIAQGESVADPVVITATLSNSIGSDVTVNLGFSGTATGSGVDYSRSGTSITISAGNTTGSITLTNVSDALYEGNETVIIDITGVTNAVEDGTQQLTYTIVDDDPLPTATLEVLNIYNPILDESGGQAYVRAKIDVIAGVTITVPLSFSGTATGGGTDYSITGSTITLSPGEYMDSIRVTSQFDGIEENNETIIIDMETPTNAIEGTPNQVTITIIDEDASPPAGYSVAIDQSAINNSNQTAASFTFASAELGAIYNYQFTSSGGGGTVSGSGTIATASDQITGIDLSGLGDGIITLSATLEDAFGNVGSPATDTKNKDTVDPSGYAVSIDLLGETQINSINQTIIEFTGTGLETGATLSYSFTSDGGGTPVSGSELVTSANQTFSNGGAGYDLSGLSDGLVTLTVYLTDPAGNQAGNASNTANKDVGAPTGYSVAWDDALINASEASNTSFTLSNGEIGATAFYSISSSGDGNTATVSGTTLVTNNSQAISVNVSSLVDGTLTVSVYLKDGSGNNGATVSDNSALLDQTPPAAPSVPDLSAASDSGISDSDDITNDVTPTFEGTAIPNSTVTLTSNIDGNVGSTTANGSGDWSITSSTLSSGIHSISATATDLAGNTSAASAGIQVTIDILAPTPILINGLALQLDVNGNAPTITAADLLATPITDDYSSSGNIQLALDKTDFNCSDVGINNVTVTATDQAGNSDFAVTNVLVQDLIGPTILAKAAITLNVDAFGTVNLTPAMIDEGSTDACGILSQTFSQSVFDRTDEGINNVIYTVTDVNGNPSQVPVEVTVVVVPKVLNITVDAGQSKVYGDANPVYTFTATGFEAGDDETILTGALARTAGENVGTYPISLGTLDAGANYTINFTPADFEITPASLNVTANPGQTKIYGNADPALTYQVTGFKNGDGLSVFTGSLARASGENVGSYAINIGTLSAGINYTINFTGADFTITPRTLNIVANPNQAKVYGSADPVLTYTASNFGNGDNNSILTGALSREFGEKKGKYAILLGSLSAGSNYTINFTSATFTIAAKVLDVTADAGQGKVFGTADPVLTYQVSGFENGDDASILSGALARAAGENVGTYAINLGTLDAGFNYAINYTGADFTISKANITGITFADGSFVYDGTAKSLAITGALPTGVSVSYANNSRTDVGTQEATATISGSNYNQLVLKADLTITPGSITGITFEDESFVYDGTAKSLEITGTLPAGASVSYTNNSRTDVGSQEVTATISGSNFTSFDLNADLSITPATLDIVADPDQNKLFGESDPELTYSASGFGAGDDESILTGSLERASGESVGMYSILLGTLDAGSNYTIDFTGADFEIISNDSDGDGVPDDVENEQGTDPDDPMDYQDEDGDDVPDFVEDEQGTDPMDSGDYLDSDGDDVPDYIEEQQGTDPDDPTDFKDEDGDGVPDYVADKAVAEFVVQSLEVLWGTLESELKVPVDVVGITSNGTVINFPVVWDLTGYNPLIPATTNFFGTVELPAGVFNPDGLQPVLELTVMAKPAPTDVTLSASSFIAIPDVFFQEIGVFTVIDPTDDQHTLSLPEGAQDNEYFEVIDGILFWSSAEQAQGRTDFNILLRVVDRAGNVLEKSFQITRNRTPLDQLELTNTFTPNNDGVNDTWGVPALRYYQGVRISILEVGGNRVFYTENPDIRWDGTFDGKDLPVGAYFWIIEVEETGEIRRGVLNLLRQ</sequence>
<evidence type="ECO:0000256" key="1">
    <source>
        <dbReference type="ARBA" id="ARBA00022729"/>
    </source>
</evidence>
<dbReference type="Pfam" id="PF03160">
    <property type="entry name" value="Calx-beta"/>
    <property type="match status" value="2"/>
</dbReference>
<dbReference type="Gene3D" id="2.60.40.10">
    <property type="entry name" value="Immunoglobulins"/>
    <property type="match status" value="1"/>
</dbReference>
<dbReference type="Proteomes" id="UP000664480">
    <property type="component" value="Unassembled WGS sequence"/>
</dbReference>
<comment type="caution">
    <text evidence="9">The sequence shown here is derived from an EMBL/GenBank/DDBJ whole genome shotgun (WGS) entry which is preliminary data.</text>
</comment>
<dbReference type="NCBIfam" id="TIGR04131">
    <property type="entry name" value="Bac_Flav_CTERM"/>
    <property type="match status" value="1"/>
</dbReference>
<evidence type="ECO:0000256" key="5">
    <source>
        <dbReference type="SAM" id="SignalP"/>
    </source>
</evidence>
<feature type="region of interest" description="Disordered" evidence="4">
    <location>
        <begin position="2560"/>
        <end position="2645"/>
    </location>
</feature>
<feature type="chain" id="PRO_5045166754" evidence="5">
    <location>
        <begin position="25"/>
        <end position="2926"/>
    </location>
</feature>
<keyword evidence="3" id="KW-0106">Calcium</keyword>
<evidence type="ECO:0000256" key="3">
    <source>
        <dbReference type="ARBA" id="ARBA00022837"/>
    </source>
</evidence>
<dbReference type="Gene3D" id="2.60.40.2030">
    <property type="match status" value="2"/>
</dbReference>
<dbReference type="InterPro" id="IPR041286">
    <property type="entry name" value="MBG_2"/>
</dbReference>
<evidence type="ECO:0000259" key="7">
    <source>
        <dbReference type="Pfam" id="PF18676"/>
    </source>
</evidence>
<gene>
    <name evidence="9" type="ORF">J0A69_13670</name>
</gene>
<feature type="domain" description="MBG" evidence="7">
    <location>
        <begin position="2486"/>
        <end position="2556"/>
    </location>
</feature>
<dbReference type="InterPro" id="IPR044016">
    <property type="entry name" value="Big_13"/>
</dbReference>
<feature type="domain" description="Bacterial Ig-like" evidence="8">
    <location>
        <begin position="1759"/>
        <end position="1854"/>
    </location>
</feature>
<evidence type="ECO:0000313" key="9">
    <source>
        <dbReference type="EMBL" id="MBN7816490.1"/>
    </source>
</evidence>
<dbReference type="SUPFAM" id="SSF141072">
    <property type="entry name" value="CalX-like"/>
    <property type="match status" value="2"/>
</dbReference>
<feature type="domain" description="MBG" evidence="7">
    <location>
        <begin position="2026"/>
        <end position="2098"/>
    </location>
</feature>
<feature type="domain" description="MBG" evidence="7">
    <location>
        <begin position="2105"/>
        <end position="2178"/>
    </location>
</feature>
<feature type="compositionally biased region" description="Acidic residues" evidence="4">
    <location>
        <begin position="2631"/>
        <end position="2645"/>
    </location>
</feature>
<name>A0ABS3CJS7_9BACT</name>
<evidence type="ECO:0000259" key="8">
    <source>
        <dbReference type="Pfam" id="PF19077"/>
    </source>
</evidence>
<feature type="compositionally biased region" description="Acidic residues" evidence="4">
    <location>
        <begin position="2611"/>
        <end position="2625"/>
    </location>
</feature>
<dbReference type="RefSeq" id="WP_206587167.1">
    <property type="nucleotide sequence ID" value="NZ_JAFKCU010000003.1"/>
</dbReference>
<feature type="domain" description="Calx-beta" evidence="6">
    <location>
        <begin position="1226"/>
        <end position="1328"/>
    </location>
</feature>
<dbReference type="Pfam" id="PF18676">
    <property type="entry name" value="MBG_2"/>
    <property type="match status" value="5"/>
</dbReference>
<evidence type="ECO:0000256" key="4">
    <source>
        <dbReference type="SAM" id="MobiDB-lite"/>
    </source>
</evidence>
<keyword evidence="2" id="KW-0677">Repeat</keyword>
<reference evidence="9 10" key="1">
    <citation type="submission" date="2021-03" db="EMBL/GenBank/DDBJ databases">
        <title>novel species isolated from a fishpond in China.</title>
        <authorList>
            <person name="Lu H."/>
            <person name="Cai Z."/>
        </authorList>
    </citation>
    <scope>NUCLEOTIDE SEQUENCE [LARGE SCALE GENOMIC DNA]</scope>
    <source>
        <strain evidence="9 10">YJ13C</strain>
    </source>
</reference>
<feature type="compositionally biased region" description="Low complexity" evidence="4">
    <location>
        <begin position="1763"/>
        <end position="1773"/>
    </location>
</feature>
<evidence type="ECO:0000259" key="6">
    <source>
        <dbReference type="Pfam" id="PF03160"/>
    </source>
</evidence>
<dbReference type="InterPro" id="IPR003644">
    <property type="entry name" value="Calx_beta"/>
</dbReference>
<organism evidence="9 10">
    <name type="scientific">Algoriphagus pacificus</name>
    <dbReference type="NCBI Taxonomy" id="2811234"/>
    <lineage>
        <taxon>Bacteria</taxon>
        <taxon>Pseudomonadati</taxon>
        <taxon>Bacteroidota</taxon>
        <taxon>Cytophagia</taxon>
        <taxon>Cytophagales</taxon>
        <taxon>Cyclobacteriaceae</taxon>
        <taxon>Algoriphagus</taxon>
    </lineage>
</organism>
<feature type="signal peptide" evidence="5">
    <location>
        <begin position="1"/>
        <end position="24"/>
    </location>
</feature>
<keyword evidence="10" id="KW-1185">Reference proteome</keyword>
<feature type="domain" description="Calx-beta" evidence="6">
    <location>
        <begin position="1362"/>
        <end position="1443"/>
    </location>
</feature>
<feature type="domain" description="MBG" evidence="7">
    <location>
        <begin position="2185"/>
        <end position="2257"/>
    </location>
</feature>